<evidence type="ECO:0000313" key="1">
    <source>
        <dbReference type="EMBL" id="SFG01047.1"/>
    </source>
</evidence>
<organism evidence="1 2">
    <name type="scientific">Pontibacter chinhatensis</name>
    <dbReference type="NCBI Taxonomy" id="1436961"/>
    <lineage>
        <taxon>Bacteria</taxon>
        <taxon>Pseudomonadati</taxon>
        <taxon>Bacteroidota</taxon>
        <taxon>Cytophagia</taxon>
        <taxon>Cytophagales</taxon>
        <taxon>Hymenobacteraceae</taxon>
        <taxon>Pontibacter</taxon>
    </lineage>
</organism>
<sequence length="104" mass="12768">MMENPNLENWDEERYKELNTYFRIKIELMLRTNPHLVAQQQENTTMHLQQLVNELSEEDKERWEEFMRLDKQKMELDIWNHLHGKGTRFRPGIGFTKSDDDTTW</sequence>
<name>A0A1I2NH92_9BACT</name>
<dbReference type="AlphaFoldDB" id="A0A1I2NH92"/>
<keyword evidence="2" id="KW-1185">Reference proteome</keyword>
<evidence type="ECO:0000313" key="2">
    <source>
        <dbReference type="Proteomes" id="UP000198724"/>
    </source>
</evidence>
<gene>
    <name evidence="1" type="ORF">SAMN05421739_101662</name>
</gene>
<dbReference type="RefSeq" id="WP_092098978.1">
    <property type="nucleotide sequence ID" value="NZ_FOOT01000001.1"/>
</dbReference>
<accession>A0A1I2NH92</accession>
<protein>
    <submittedName>
        <fullName evidence="1">Uncharacterized protein</fullName>
    </submittedName>
</protein>
<dbReference type="EMBL" id="FOOT01000001">
    <property type="protein sequence ID" value="SFG01047.1"/>
    <property type="molecule type" value="Genomic_DNA"/>
</dbReference>
<proteinExistence type="predicted"/>
<reference evidence="2" key="1">
    <citation type="submission" date="2016-10" db="EMBL/GenBank/DDBJ databases">
        <authorList>
            <person name="Varghese N."/>
            <person name="Submissions S."/>
        </authorList>
    </citation>
    <scope>NUCLEOTIDE SEQUENCE [LARGE SCALE GENOMIC DNA]</scope>
    <source>
        <strain evidence="2">LP51</strain>
    </source>
</reference>
<dbReference type="Proteomes" id="UP000198724">
    <property type="component" value="Unassembled WGS sequence"/>
</dbReference>
<dbReference type="OrthoDB" id="852768at2"/>